<dbReference type="GO" id="GO:0016491">
    <property type="term" value="F:oxidoreductase activity"/>
    <property type="evidence" value="ECO:0007669"/>
    <property type="project" value="InterPro"/>
</dbReference>
<evidence type="ECO:0000313" key="3">
    <source>
        <dbReference type="EMBL" id="WBM39400.1"/>
    </source>
</evidence>
<dbReference type="InterPro" id="IPR052541">
    <property type="entry name" value="SQRD"/>
</dbReference>
<dbReference type="Proteomes" id="UP001211866">
    <property type="component" value="Chromosome"/>
</dbReference>
<accession>A0A0S2JNS2</accession>
<dbReference type="KEGG" id="afa:UZ73_05200"/>
<dbReference type="Pfam" id="PF07992">
    <property type="entry name" value="Pyr_redox_2"/>
    <property type="match status" value="1"/>
</dbReference>
<dbReference type="EMBL" id="QEXO01000002">
    <property type="protein sequence ID" value="PWE14330.1"/>
    <property type="molecule type" value="Genomic_DNA"/>
</dbReference>
<dbReference type="Gene3D" id="3.50.50.60">
    <property type="entry name" value="FAD/NAD(P)-binding domain"/>
    <property type="match status" value="2"/>
</dbReference>
<evidence type="ECO:0000313" key="2">
    <source>
        <dbReference type="EMBL" id="PWE14330.1"/>
    </source>
</evidence>
<dbReference type="GeneID" id="29368918"/>
<reference evidence="2 4" key="2">
    <citation type="submission" date="2018-05" db="EMBL/GenBank/DDBJ databases">
        <authorList>
            <person name="Lanie J.A."/>
            <person name="Ng W.-L."/>
            <person name="Kazmierczak K.M."/>
            <person name="Andrzejewski T.M."/>
            <person name="Davidsen T.M."/>
            <person name="Wayne K.J."/>
            <person name="Tettelin H."/>
            <person name="Glass J.I."/>
            <person name="Rusch D."/>
            <person name="Podicherti R."/>
            <person name="Tsui H.-C.T."/>
            <person name="Winkler M.E."/>
        </authorList>
    </citation>
    <scope>NUCLEOTIDE SEQUENCE [LARGE SCALE GENOMIC DNA]</scope>
    <source>
        <strain evidence="2 4">YBY</strain>
    </source>
</reference>
<dbReference type="Proteomes" id="UP000245216">
    <property type="component" value="Unassembled WGS sequence"/>
</dbReference>
<dbReference type="InterPro" id="IPR023753">
    <property type="entry name" value="FAD/NAD-binding_dom"/>
</dbReference>
<dbReference type="SUPFAM" id="SSF51905">
    <property type="entry name" value="FAD/NAD(P)-binding domain"/>
    <property type="match status" value="2"/>
</dbReference>
<evidence type="ECO:0000313" key="5">
    <source>
        <dbReference type="Proteomes" id="UP001211866"/>
    </source>
</evidence>
<sequence length="396" mass="44367">MVQHIVIVGGGIGGTMTANHLVTKLYPEIRSGKVRITMLSNSPWHYYKPAFMYVAFDAFFRDELRRPQISLLRPEIDFQLEEVTGFDFKASRLHCASGKKIDYDYLVLSTGCVPSPEKIEGLKEGGDHFYQHAPARQLADRLSKLEKGRVLVTVTFPKTHNVPHQCGIAPVETTLMLDEYLRRRGVRDKVEIAYTYPTTSQLLRNCLFMQNEVCQVLPPIFEDRDIKHQRGFTLSRVDPERKIAYSEEGAEEPFDLLMATPPITAVPAVRDSGISQAADNEGWVPTDHQTMKVLGLDNVYVLGDTVDLPISKAGGSCHNQSPVVVNNLASELRFGRTCDEYDGRVVAVAQMGLEGGMPLWYDYKEDVHPTPPTKLGGLLRKGFNRGIYWAVARGLV</sequence>
<dbReference type="PANTHER" id="PTHR43755">
    <property type="match status" value="1"/>
</dbReference>
<proteinExistence type="predicted"/>
<gene>
    <name evidence="2" type="ORF">DF183_06235</name>
    <name evidence="3" type="ORF">M2J83_06170</name>
</gene>
<dbReference type="STRING" id="511.UZ73_05200"/>
<protein>
    <submittedName>
        <fullName evidence="2">NAD(P)/FAD-dependent oxidoreductase</fullName>
    </submittedName>
</protein>
<dbReference type="EMBL" id="CP096916">
    <property type="protein sequence ID" value="WBM39400.1"/>
    <property type="molecule type" value="Genomic_DNA"/>
</dbReference>
<evidence type="ECO:0000313" key="4">
    <source>
        <dbReference type="Proteomes" id="UP000245216"/>
    </source>
</evidence>
<dbReference type="AlphaFoldDB" id="A0A0M7CB85"/>
<evidence type="ECO:0000259" key="1">
    <source>
        <dbReference type="Pfam" id="PF07992"/>
    </source>
</evidence>
<dbReference type="PANTHER" id="PTHR43755:SF1">
    <property type="entry name" value="FAD-DEPENDENT PYRIDINE NUCLEOTIDE-DISULPHIDE OXIDOREDUCTASE"/>
    <property type="match status" value="1"/>
</dbReference>
<reference evidence="2 4" key="1">
    <citation type="submission" date="2018-05" db="EMBL/GenBank/DDBJ databases">
        <title>Genome Sequence of an Efficient Indole-Degrading Bacterium, Alcaligenes sp.YBY.</title>
        <authorList>
            <person name="Yang B."/>
        </authorList>
    </citation>
    <scope>NUCLEOTIDE SEQUENCE [LARGE SCALE GENOMIC DNA]</scope>
    <source>
        <strain evidence="2 4">YBY</strain>
    </source>
</reference>
<dbReference type="OrthoDB" id="9781621at2"/>
<organism evidence="2 4">
    <name type="scientific">Alcaligenes faecalis</name>
    <dbReference type="NCBI Taxonomy" id="511"/>
    <lineage>
        <taxon>Bacteria</taxon>
        <taxon>Pseudomonadati</taxon>
        <taxon>Pseudomonadota</taxon>
        <taxon>Betaproteobacteria</taxon>
        <taxon>Burkholderiales</taxon>
        <taxon>Alcaligenaceae</taxon>
        <taxon>Alcaligenes</taxon>
    </lineage>
</organism>
<dbReference type="RefSeq" id="WP_042484230.1">
    <property type="nucleotide sequence ID" value="NZ_CAXOKM010000009.1"/>
</dbReference>
<reference evidence="3 5" key="3">
    <citation type="submission" date="2022-05" db="EMBL/GenBank/DDBJ databases">
        <title>Complete sequence of strain NY11312.</title>
        <authorList>
            <person name="Zhou D."/>
        </authorList>
    </citation>
    <scope>NUCLEOTIDE SEQUENCE [LARGE SCALE GENOMIC DNA]</scope>
    <source>
        <strain evidence="3 5">NY11312</strain>
    </source>
</reference>
<accession>A0A0M7CB85</accession>
<name>A0A0M7CB85_ALCFA</name>
<keyword evidence="5" id="KW-1185">Reference proteome</keyword>
<feature type="domain" description="FAD/NAD(P)-binding" evidence="1">
    <location>
        <begin position="4"/>
        <end position="136"/>
    </location>
</feature>
<dbReference type="InterPro" id="IPR036188">
    <property type="entry name" value="FAD/NAD-bd_sf"/>
</dbReference>